<evidence type="ECO:0000256" key="1">
    <source>
        <dbReference type="ARBA" id="ARBA00022741"/>
    </source>
</evidence>
<name>A0A5B7YD99_9ALTE</name>
<dbReference type="SUPFAM" id="SSF54285">
    <property type="entry name" value="MoaD/ThiS"/>
    <property type="match status" value="1"/>
</dbReference>
<evidence type="ECO:0000256" key="3">
    <source>
        <dbReference type="ARBA" id="ARBA00024247"/>
    </source>
</evidence>
<dbReference type="EMBL" id="CP039852">
    <property type="protein sequence ID" value="QCZ93243.1"/>
    <property type="molecule type" value="Genomic_DNA"/>
</dbReference>
<keyword evidence="1" id="KW-0547">Nucleotide-binding</keyword>
<dbReference type="GO" id="GO:1990133">
    <property type="term" value="C:molybdopterin adenylyltransferase complex"/>
    <property type="evidence" value="ECO:0007669"/>
    <property type="project" value="TreeGrafter"/>
</dbReference>
<dbReference type="PANTHER" id="PTHR33359">
    <property type="entry name" value="MOLYBDOPTERIN SYNTHASE SULFUR CARRIER SUBUNIT"/>
    <property type="match status" value="1"/>
</dbReference>
<dbReference type="InterPro" id="IPR012675">
    <property type="entry name" value="Beta-grasp_dom_sf"/>
</dbReference>
<dbReference type="PANTHER" id="PTHR33359:SF1">
    <property type="entry name" value="MOLYBDOPTERIN SYNTHASE SULFUR CARRIER SUBUNIT"/>
    <property type="match status" value="1"/>
</dbReference>
<evidence type="ECO:0000256" key="2">
    <source>
        <dbReference type="ARBA" id="ARBA00024200"/>
    </source>
</evidence>
<evidence type="ECO:0000313" key="5">
    <source>
        <dbReference type="Proteomes" id="UP000304912"/>
    </source>
</evidence>
<dbReference type="Gene3D" id="3.10.20.30">
    <property type="match status" value="1"/>
</dbReference>
<dbReference type="RefSeq" id="WP_139755989.1">
    <property type="nucleotide sequence ID" value="NZ_CP039852.1"/>
</dbReference>
<dbReference type="UniPathway" id="UPA00344"/>
<reference evidence="4 5" key="1">
    <citation type="submission" date="2019-04" db="EMBL/GenBank/DDBJ databases">
        <title>Salinimonas iocasae sp. nov., a halophilic bacterium isolated from the outer tube casing of tubeworms in Okinawa Trough.</title>
        <authorList>
            <person name="Zhang H."/>
            <person name="Wang H."/>
            <person name="Li C."/>
        </authorList>
    </citation>
    <scope>NUCLEOTIDE SEQUENCE [LARGE SCALE GENOMIC DNA]</scope>
    <source>
        <strain evidence="4 5">KX18D6</strain>
    </source>
</reference>
<comment type="similarity">
    <text evidence="2">Belongs to the MoaD family.</text>
</comment>
<dbReference type="Pfam" id="PF02597">
    <property type="entry name" value="ThiS"/>
    <property type="match status" value="1"/>
</dbReference>
<dbReference type="InterPro" id="IPR016155">
    <property type="entry name" value="Mopterin_synth/thiamin_S_b"/>
</dbReference>
<dbReference type="InterPro" id="IPR003749">
    <property type="entry name" value="ThiS/MoaD-like"/>
</dbReference>
<dbReference type="KEGG" id="salk:FBQ74_06965"/>
<dbReference type="OrthoDB" id="9801945at2"/>
<dbReference type="GO" id="GO:0000166">
    <property type="term" value="F:nucleotide binding"/>
    <property type="evidence" value="ECO:0007669"/>
    <property type="project" value="UniProtKB-KW"/>
</dbReference>
<gene>
    <name evidence="4" type="primary">moaD</name>
    <name evidence="4" type="ORF">FBQ74_06965</name>
</gene>
<dbReference type="AlphaFoldDB" id="A0A5B7YD99"/>
<evidence type="ECO:0000313" key="4">
    <source>
        <dbReference type="EMBL" id="QCZ93243.1"/>
    </source>
</evidence>
<accession>A0A5B7YD99</accession>
<sequence length="81" mass="9055">MITVKAFAQVREVVGHDEWQVEGAQQQTVADVLSNLCEQDVRWRAAMDDQLLVAVNHTMRDSEFIVHDGDEVAFFPPVTGG</sequence>
<proteinExistence type="inferred from homology"/>
<keyword evidence="5" id="KW-1185">Reference proteome</keyword>
<organism evidence="4 5">
    <name type="scientific">Salinimonas iocasae</name>
    <dbReference type="NCBI Taxonomy" id="2572577"/>
    <lineage>
        <taxon>Bacteria</taxon>
        <taxon>Pseudomonadati</taxon>
        <taxon>Pseudomonadota</taxon>
        <taxon>Gammaproteobacteria</taxon>
        <taxon>Alteromonadales</taxon>
        <taxon>Alteromonadaceae</taxon>
        <taxon>Alteromonas/Salinimonas group</taxon>
        <taxon>Salinimonas</taxon>
    </lineage>
</organism>
<dbReference type="CDD" id="cd00754">
    <property type="entry name" value="Ubl_MoaD"/>
    <property type="match status" value="1"/>
</dbReference>
<dbReference type="InterPro" id="IPR044672">
    <property type="entry name" value="MOCS2A"/>
</dbReference>
<dbReference type="Proteomes" id="UP000304912">
    <property type="component" value="Chromosome"/>
</dbReference>
<dbReference type="GO" id="GO:0006777">
    <property type="term" value="P:Mo-molybdopterin cofactor biosynthetic process"/>
    <property type="evidence" value="ECO:0007669"/>
    <property type="project" value="InterPro"/>
</dbReference>
<protein>
    <recommendedName>
        <fullName evidence="3">Molybdopterin synthase sulfur carrier subunit</fullName>
    </recommendedName>
</protein>